<reference evidence="1 2" key="1">
    <citation type="submission" date="2018-03" db="EMBL/GenBank/DDBJ databases">
        <title>The draft genome of Mesorhizobium sp. 6GN-30.</title>
        <authorList>
            <person name="Liu L."/>
            <person name="Li L."/>
            <person name="Wang T."/>
            <person name="Zhang X."/>
            <person name="Liang L."/>
        </authorList>
    </citation>
    <scope>NUCLEOTIDE SEQUENCE [LARGE SCALE GENOMIC DNA]</scope>
    <source>
        <strain evidence="1 2">6GN30</strain>
    </source>
</reference>
<dbReference type="InterPro" id="IPR036513">
    <property type="entry name" value="STAS_dom_sf"/>
</dbReference>
<name>A0A2P7S031_9HYPH</name>
<dbReference type="EMBL" id="PXYK01000025">
    <property type="protein sequence ID" value="PSJ55829.1"/>
    <property type="molecule type" value="Genomic_DNA"/>
</dbReference>
<evidence type="ECO:0000313" key="2">
    <source>
        <dbReference type="Proteomes" id="UP000241229"/>
    </source>
</evidence>
<dbReference type="AlphaFoldDB" id="A0A2P7S031"/>
<dbReference type="Gene3D" id="3.40.50.10600">
    <property type="entry name" value="SpoIIaa-like domains"/>
    <property type="match status" value="1"/>
</dbReference>
<dbReference type="SUPFAM" id="SSF52091">
    <property type="entry name" value="SpoIIaa-like"/>
    <property type="match status" value="1"/>
</dbReference>
<dbReference type="Proteomes" id="UP000241229">
    <property type="component" value="Unassembled WGS sequence"/>
</dbReference>
<protein>
    <submittedName>
        <fullName evidence="1">STAS/SEC14 domain-containing protein</fullName>
    </submittedName>
</protein>
<keyword evidence="2" id="KW-1185">Reference proteome</keyword>
<organism evidence="1 2">
    <name type="scientific">Kumtagia ephedrae</name>
    <dbReference type="NCBI Taxonomy" id="2116701"/>
    <lineage>
        <taxon>Bacteria</taxon>
        <taxon>Pseudomonadati</taxon>
        <taxon>Pseudomonadota</taxon>
        <taxon>Alphaproteobacteria</taxon>
        <taxon>Hyphomicrobiales</taxon>
        <taxon>Phyllobacteriaceae</taxon>
        <taxon>Kumtagia</taxon>
    </lineage>
</organism>
<evidence type="ECO:0000313" key="1">
    <source>
        <dbReference type="EMBL" id="PSJ55829.1"/>
    </source>
</evidence>
<dbReference type="OrthoDB" id="5457369at2"/>
<sequence>MSSLESVPAVRRIDTDRRSLHAFDVVGHVSAADIENLYGLLEAAYVLDPEIDVLLRVVDNEGVDWQEVAPDTIREGKAHAREHVRRCAVVGDRLALAATRGLFLDAAPVDFRQFSPEDEEAAWAWMDEEG</sequence>
<dbReference type="Pfam" id="PF11964">
    <property type="entry name" value="SpoIIAA-like"/>
    <property type="match status" value="1"/>
</dbReference>
<dbReference type="InterPro" id="IPR021866">
    <property type="entry name" value="SpoIIAA-like"/>
</dbReference>
<dbReference type="RefSeq" id="WP_106774408.1">
    <property type="nucleotide sequence ID" value="NZ_PXYK01000025.1"/>
</dbReference>
<accession>A0A2P7S031</accession>
<proteinExistence type="predicted"/>
<gene>
    <name evidence="1" type="ORF">C7I84_22205</name>
</gene>
<dbReference type="InterPro" id="IPR038396">
    <property type="entry name" value="SpoIIAA-like_sf"/>
</dbReference>
<comment type="caution">
    <text evidence="1">The sequence shown here is derived from an EMBL/GenBank/DDBJ whole genome shotgun (WGS) entry which is preliminary data.</text>
</comment>